<comment type="caution">
    <text evidence="2">The sequence shown here is derived from an EMBL/GenBank/DDBJ whole genome shotgun (WGS) entry which is preliminary data.</text>
</comment>
<name>A0A9E3HA92_9NOST</name>
<accession>A0A9E3HA92</accession>
<dbReference type="AlphaFoldDB" id="A0A9E3HA92"/>
<reference evidence="2" key="1">
    <citation type="submission" date="2021-05" db="EMBL/GenBank/DDBJ databases">
        <authorList>
            <person name="Pietrasiak N."/>
            <person name="Ward R."/>
            <person name="Stajich J.E."/>
            <person name="Kurbessoian T."/>
        </authorList>
    </citation>
    <scope>NUCLEOTIDE SEQUENCE</scope>
    <source>
        <strain evidence="2">HA4357-MV3</strain>
    </source>
</reference>
<evidence type="ECO:0000313" key="1">
    <source>
        <dbReference type="EMBL" id="MBW4433742.1"/>
    </source>
</evidence>
<dbReference type="EMBL" id="JAHHHW010000111">
    <property type="protein sequence ID" value="MBW4433743.1"/>
    <property type="molecule type" value="Genomic_DNA"/>
</dbReference>
<evidence type="ECO:0000313" key="3">
    <source>
        <dbReference type="Proteomes" id="UP000813215"/>
    </source>
</evidence>
<evidence type="ECO:0000313" key="2">
    <source>
        <dbReference type="EMBL" id="MBW4433743.1"/>
    </source>
</evidence>
<dbReference type="EMBL" id="JAHHHW010000111">
    <property type="protein sequence ID" value="MBW4433742.1"/>
    <property type="molecule type" value="Genomic_DNA"/>
</dbReference>
<gene>
    <name evidence="1" type="ORF">KME28_18995</name>
    <name evidence="2" type="ORF">KME28_19000</name>
</gene>
<protein>
    <submittedName>
        <fullName evidence="2">Uncharacterized protein</fullName>
    </submittedName>
</protein>
<organism evidence="2 3">
    <name type="scientific">Pelatocladus maniniholoensis HA4357-MV3</name>
    <dbReference type="NCBI Taxonomy" id="1117104"/>
    <lineage>
        <taxon>Bacteria</taxon>
        <taxon>Bacillati</taxon>
        <taxon>Cyanobacteriota</taxon>
        <taxon>Cyanophyceae</taxon>
        <taxon>Nostocales</taxon>
        <taxon>Nostocaceae</taxon>
        <taxon>Pelatocladus</taxon>
    </lineage>
</organism>
<dbReference type="Proteomes" id="UP000813215">
    <property type="component" value="Unassembled WGS sequence"/>
</dbReference>
<proteinExistence type="predicted"/>
<sequence>MIISDLNHIESVESNQVVGGCGHRYYGGYGKKYDGYGGDNATAVAVAIAAANSDGWGY</sequence>
<reference evidence="2" key="2">
    <citation type="journal article" date="2022" name="Microbiol. Resour. Announc.">
        <title>Metagenome Sequencing to Explore Phylogenomics of Terrestrial Cyanobacteria.</title>
        <authorList>
            <person name="Ward R.D."/>
            <person name="Stajich J.E."/>
            <person name="Johansen J.R."/>
            <person name="Huntemann M."/>
            <person name="Clum A."/>
            <person name="Foster B."/>
            <person name="Foster B."/>
            <person name="Roux S."/>
            <person name="Palaniappan K."/>
            <person name="Varghese N."/>
            <person name="Mukherjee S."/>
            <person name="Reddy T.B.K."/>
            <person name="Daum C."/>
            <person name="Copeland A."/>
            <person name="Chen I.A."/>
            <person name="Ivanova N.N."/>
            <person name="Kyrpides N.C."/>
            <person name="Shapiro N."/>
            <person name="Eloe-Fadrosh E.A."/>
            <person name="Pietrasiak N."/>
        </authorList>
    </citation>
    <scope>NUCLEOTIDE SEQUENCE</scope>
    <source>
        <strain evidence="2">HA4357-MV3</strain>
    </source>
</reference>